<keyword evidence="2" id="KW-1133">Transmembrane helix</keyword>
<keyword evidence="2" id="KW-0472">Membrane</keyword>
<sequence length="211" mass="24985">MHMSSLRYKYICCGLVILSLCWAIVIFIYVTYLERETKAVLDQKREQIRVWSNIDEGKNALNNLENDNGLIENDREIVFEKRISKNNDEKFNRRKNEREEHDAQMGPPILGDQDEKSFGDSSLKHNRFISKNENNNIIVEYIRREKVENVQNFHEQVALPKKVLDLDQLALINNEEDEKKRNFGYSRYAFNGLISDRIGDRREVPDVRHKL</sequence>
<reference evidence="4" key="1">
    <citation type="submission" date="2022-11" db="UniProtKB">
        <authorList>
            <consortium name="WormBaseParasite"/>
        </authorList>
    </citation>
    <scope>IDENTIFICATION</scope>
</reference>
<dbReference type="WBParaSite" id="nRc.2.0.1.t34873-RA">
    <property type="protein sequence ID" value="nRc.2.0.1.t34873-RA"/>
    <property type="gene ID" value="nRc.2.0.1.g34873"/>
</dbReference>
<keyword evidence="3" id="KW-1185">Reference proteome</keyword>
<dbReference type="AlphaFoldDB" id="A0A915KAD0"/>
<proteinExistence type="predicted"/>
<accession>A0A915KAD0</accession>
<name>A0A915KAD0_ROMCU</name>
<keyword evidence="2" id="KW-0812">Transmembrane</keyword>
<protein>
    <submittedName>
        <fullName evidence="4">Uncharacterized protein</fullName>
    </submittedName>
</protein>
<dbReference type="Proteomes" id="UP000887565">
    <property type="component" value="Unplaced"/>
</dbReference>
<evidence type="ECO:0000256" key="2">
    <source>
        <dbReference type="SAM" id="Phobius"/>
    </source>
</evidence>
<evidence type="ECO:0000256" key="1">
    <source>
        <dbReference type="SAM" id="MobiDB-lite"/>
    </source>
</evidence>
<feature type="region of interest" description="Disordered" evidence="1">
    <location>
        <begin position="89"/>
        <end position="114"/>
    </location>
</feature>
<organism evidence="3 4">
    <name type="scientific">Romanomermis culicivorax</name>
    <name type="common">Nematode worm</name>
    <dbReference type="NCBI Taxonomy" id="13658"/>
    <lineage>
        <taxon>Eukaryota</taxon>
        <taxon>Metazoa</taxon>
        <taxon>Ecdysozoa</taxon>
        <taxon>Nematoda</taxon>
        <taxon>Enoplea</taxon>
        <taxon>Dorylaimia</taxon>
        <taxon>Mermithida</taxon>
        <taxon>Mermithoidea</taxon>
        <taxon>Mermithidae</taxon>
        <taxon>Romanomermis</taxon>
    </lineage>
</organism>
<evidence type="ECO:0000313" key="3">
    <source>
        <dbReference type="Proteomes" id="UP000887565"/>
    </source>
</evidence>
<feature type="compositionally biased region" description="Basic and acidic residues" evidence="1">
    <location>
        <begin position="89"/>
        <end position="103"/>
    </location>
</feature>
<feature type="transmembrane region" description="Helical" evidence="2">
    <location>
        <begin position="12"/>
        <end position="32"/>
    </location>
</feature>
<evidence type="ECO:0000313" key="4">
    <source>
        <dbReference type="WBParaSite" id="nRc.2.0.1.t34873-RA"/>
    </source>
</evidence>